<accession>A0A9J5WX47</accession>
<dbReference type="EMBL" id="JACXVP010000010">
    <property type="protein sequence ID" value="KAG5580371.1"/>
    <property type="molecule type" value="Genomic_DNA"/>
</dbReference>
<dbReference type="OrthoDB" id="1750780at2759"/>
<reference evidence="1 2" key="1">
    <citation type="submission" date="2020-09" db="EMBL/GenBank/DDBJ databases">
        <title>De no assembly of potato wild relative species, Solanum commersonii.</title>
        <authorList>
            <person name="Cho K."/>
        </authorList>
    </citation>
    <scope>NUCLEOTIDE SEQUENCE [LARGE SCALE GENOMIC DNA]</scope>
    <source>
        <strain evidence="1">LZ3.2</strain>
        <tissue evidence="1">Leaf</tissue>
    </source>
</reference>
<proteinExistence type="predicted"/>
<organism evidence="1 2">
    <name type="scientific">Solanum commersonii</name>
    <name type="common">Commerson's wild potato</name>
    <name type="synonym">Commerson's nightshade</name>
    <dbReference type="NCBI Taxonomy" id="4109"/>
    <lineage>
        <taxon>Eukaryota</taxon>
        <taxon>Viridiplantae</taxon>
        <taxon>Streptophyta</taxon>
        <taxon>Embryophyta</taxon>
        <taxon>Tracheophyta</taxon>
        <taxon>Spermatophyta</taxon>
        <taxon>Magnoliopsida</taxon>
        <taxon>eudicotyledons</taxon>
        <taxon>Gunneridae</taxon>
        <taxon>Pentapetalae</taxon>
        <taxon>asterids</taxon>
        <taxon>lamiids</taxon>
        <taxon>Solanales</taxon>
        <taxon>Solanaceae</taxon>
        <taxon>Solanoideae</taxon>
        <taxon>Solaneae</taxon>
        <taxon>Solanum</taxon>
    </lineage>
</organism>
<sequence length="276" mass="30745">MFSISCLGIMVPQKNCWPSDCDVSFDQAKHEIFLDLSQPIPSQLGPKNLPFETRVIAHIVATTLLPRASSHSMLTQRDTLFAYCLVFDVKVHLSFFIISSMTDVISDPSSLPFGMLITHIFESHFMCLGDFAPVLIKQRYNSHAFLSMGFTRSGSSILIRMTCCYPVKFKPSSSTFVSTTKLNAALEILPEMHIKLDAMAITVAQVNDLMTKLSAMSKQVDFLKDLLLLDQIVKEAIKIATKVQAGSKAISTSPSSIFEKMLNDIVNTLTYFLHPH</sequence>
<keyword evidence="2" id="KW-1185">Reference proteome</keyword>
<dbReference type="AlphaFoldDB" id="A0A9J5WX47"/>
<name>A0A9J5WX47_SOLCO</name>
<gene>
    <name evidence="1" type="ORF">H5410_050998</name>
</gene>
<evidence type="ECO:0000313" key="2">
    <source>
        <dbReference type="Proteomes" id="UP000824120"/>
    </source>
</evidence>
<protein>
    <submittedName>
        <fullName evidence="1">Uncharacterized protein</fullName>
    </submittedName>
</protein>
<evidence type="ECO:0000313" key="1">
    <source>
        <dbReference type="EMBL" id="KAG5580371.1"/>
    </source>
</evidence>
<comment type="caution">
    <text evidence="1">The sequence shown here is derived from an EMBL/GenBank/DDBJ whole genome shotgun (WGS) entry which is preliminary data.</text>
</comment>
<dbReference type="Proteomes" id="UP000824120">
    <property type="component" value="Chromosome 10"/>
</dbReference>